<evidence type="ECO:0000256" key="1">
    <source>
        <dbReference type="ARBA" id="ARBA00022679"/>
    </source>
</evidence>
<dbReference type="GO" id="GO:0016747">
    <property type="term" value="F:acyltransferase activity, transferring groups other than amino-acyl groups"/>
    <property type="evidence" value="ECO:0007669"/>
    <property type="project" value="InterPro"/>
</dbReference>
<dbReference type="Proteomes" id="UP000305888">
    <property type="component" value="Plasmid pD4M1A"/>
</dbReference>
<keyword evidence="5" id="KW-0614">Plasmid</keyword>
<dbReference type="InterPro" id="IPR016181">
    <property type="entry name" value="Acyl_CoA_acyltransferase"/>
</dbReference>
<feature type="domain" description="N-acetyltransferase" evidence="4">
    <location>
        <begin position="67"/>
        <end position="225"/>
    </location>
</feature>
<gene>
    <name evidence="5" type="ORF">FDP22_19995</name>
</gene>
<dbReference type="InterPro" id="IPR000182">
    <property type="entry name" value="GNAT_dom"/>
</dbReference>
<dbReference type="OrthoDB" id="9805924at2"/>
<protein>
    <submittedName>
        <fullName evidence="5">GNAT family N-acetyltransferase</fullName>
    </submittedName>
</protein>
<keyword evidence="6" id="KW-1185">Reference proteome</keyword>
<evidence type="ECO:0000259" key="4">
    <source>
        <dbReference type="PROSITE" id="PS51186"/>
    </source>
</evidence>
<geneLocation type="plasmid" evidence="6">
    <name>pd4m1a</name>
</geneLocation>
<evidence type="ECO:0000313" key="5">
    <source>
        <dbReference type="EMBL" id="QDL94142.1"/>
    </source>
</evidence>
<feature type="compositionally biased region" description="Low complexity" evidence="3">
    <location>
        <begin position="35"/>
        <end position="48"/>
    </location>
</feature>
<dbReference type="KEGG" id="ppru:FDP22_19995"/>
<reference evidence="5 6" key="1">
    <citation type="submission" date="2019-06" db="EMBL/GenBank/DDBJ databases">
        <title>Genome sequence of Rhodobacteraceae bacterium D4M1.</title>
        <authorList>
            <person name="Cao J."/>
        </authorList>
    </citation>
    <scope>NUCLEOTIDE SEQUENCE [LARGE SCALE GENOMIC DNA]</scope>
    <source>
        <strain evidence="5 6">D4M1</strain>
        <plasmid evidence="6">pd4m1a</plasmid>
    </source>
</reference>
<evidence type="ECO:0000313" key="6">
    <source>
        <dbReference type="Proteomes" id="UP000305888"/>
    </source>
</evidence>
<proteinExistence type="predicted"/>
<feature type="compositionally biased region" description="Basic residues" evidence="3">
    <location>
        <begin position="24"/>
        <end position="33"/>
    </location>
</feature>
<name>A0A5B8G493_9RHOB</name>
<evidence type="ECO:0000256" key="3">
    <source>
        <dbReference type="SAM" id="MobiDB-lite"/>
    </source>
</evidence>
<sequence length="225" mass="23654">MSPPGGQIGCGALVRTPAPPGRASGHRAARGGRRGAAALSALAPFARASQDAPPQSKESPMTAAPAPIVRPARPEDRPVLERFMAALQAHELACSPGSGLETPARMAAPHLRWLEGWVAESGGVILVAESGDTLLGFAVCGISTEGGYHLPERLRRHGEVSDLYVEDPARGRGVGRALLDAAAEAFRSRGLARMTITAMRGNPETVKVYRGLFGAETFLTFETRL</sequence>
<dbReference type="Pfam" id="PF00583">
    <property type="entry name" value="Acetyltransf_1"/>
    <property type="match status" value="1"/>
</dbReference>
<dbReference type="InterPro" id="IPR050832">
    <property type="entry name" value="Bact_Acetyltransf"/>
</dbReference>
<dbReference type="PANTHER" id="PTHR43877">
    <property type="entry name" value="AMINOALKYLPHOSPHONATE N-ACETYLTRANSFERASE-RELATED-RELATED"/>
    <property type="match status" value="1"/>
</dbReference>
<dbReference type="CDD" id="cd04301">
    <property type="entry name" value="NAT_SF"/>
    <property type="match status" value="1"/>
</dbReference>
<keyword evidence="1 5" id="KW-0808">Transferase</keyword>
<keyword evidence="2" id="KW-0012">Acyltransferase</keyword>
<dbReference type="AlphaFoldDB" id="A0A5B8G493"/>
<accession>A0A5B8G493</accession>
<organism evidence="5 6">
    <name type="scientific">Paroceanicella profunda</name>
    <dbReference type="NCBI Taxonomy" id="2579971"/>
    <lineage>
        <taxon>Bacteria</taxon>
        <taxon>Pseudomonadati</taxon>
        <taxon>Pseudomonadota</taxon>
        <taxon>Alphaproteobacteria</taxon>
        <taxon>Rhodobacterales</taxon>
        <taxon>Paracoccaceae</taxon>
        <taxon>Paroceanicella</taxon>
    </lineage>
</organism>
<dbReference type="EMBL" id="CP040819">
    <property type="protein sequence ID" value="QDL94142.1"/>
    <property type="molecule type" value="Genomic_DNA"/>
</dbReference>
<feature type="region of interest" description="Disordered" evidence="3">
    <location>
        <begin position="1"/>
        <end position="69"/>
    </location>
</feature>
<evidence type="ECO:0000256" key="2">
    <source>
        <dbReference type="ARBA" id="ARBA00023315"/>
    </source>
</evidence>
<dbReference type="Gene3D" id="3.40.630.30">
    <property type="match status" value="1"/>
</dbReference>
<dbReference type="PROSITE" id="PS51186">
    <property type="entry name" value="GNAT"/>
    <property type="match status" value="1"/>
</dbReference>
<dbReference type="SUPFAM" id="SSF55729">
    <property type="entry name" value="Acyl-CoA N-acyltransferases (Nat)"/>
    <property type="match status" value="1"/>
</dbReference>